<dbReference type="RefSeq" id="WP_014132109.1">
    <property type="nucleotide sequence ID" value="NC_016078.1"/>
</dbReference>
<dbReference type="AlphaFoldDB" id="G4RF29"/>
<dbReference type="HOGENOM" id="CLU_2259724_0_0_5"/>
<name>G4RF29_PELHB</name>
<evidence type="ECO:0000256" key="1">
    <source>
        <dbReference type="SAM" id="Phobius"/>
    </source>
</evidence>
<sequence>MSDPLKSDGGKDARAMQRIGLILVALCVLWLAAAALMVVNFGGLVEALDAGLGWREAAVLAFFASTSLVIVFTLVAGDGLLGELQFLIPGFFMLFGFFWLGLVLLF</sequence>
<proteinExistence type="predicted"/>
<keyword evidence="1" id="KW-1133">Transmembrane helix</keyword>
<reference evidence="2 3" key="1">
    <citation type="journal article" date="2012" name="J. Bacteriol.">
        <title>Complete genome sequence of Pelagibacterium halotolerans B2T.</title>
        <authorList>
            <person name="Huo Y.Y."/>
            <person name="Cheng H."/>
            <person name="Han X.F."/>
            <person name="Jiang X.W."/>
            <person name="Sun C."/>
            <person name="Zhang X.Q."/>
            <person name="Zhu X.F."/>
            <person name="Liu Y.F."/>
            <person name="Li P.F."/>
            <person name="Ni P.X."/>
            <person name="Wu M."/>
        </authorList>
    </citation>
    <scope>NUCLEOTIDE SEQUENCE [LARGE SCALE GENOMIC DNA]</scope>
    <source>
        <strain evidence="3">DSM 22347 / JCM 15775 / CGMCC 1.7692 / B2</strain>
    </source>
</reference>
<feature type="transmembrane region" description="Helical" evidence="1">
    <location>
        <begin position="84"/>
        <end position="105"/>
    </location>
</feature>
<dbReference type="EMBL" id="CP003075">
    <property type="protein sequence ID" value="AEQ52962.1"/>
    <property type="molecule type" value="Genomic_DNA"/>
</dbReference>
<gene>
    <name evidence="2" type="ordered locus">KKY_2968</name>
</gene>
<accession>G4RF29</accession>
<keyword evidence="1" id="KW-0812">Transmembrane</keyword>
<feature type="transmembrane region" description="Helical" evidence="1">
    <location>
        <begin position="57"/>
        <end position="77"/>
    </location>
</feature>
<evidence type="ECO:0000313" key="3">
    <source>
        <dbReference type="Proteomes" id="UP000008850"/>
    </source>
</evidence>
<protein>
    <submittedName>
        <fullName evidence="2">Uncharacterized protein</fullName>
    </submittedName>
</protein>
<feature type="transmembrane region" description="Helical" evidence="1">
    <location>
        <begin position="21"/>
        <end position="45"/>
    </location>
</feature>
<organism evidence="2 3">
    <name type="scientific">Pelagibacterium halotolerans (strain DSM 22347 / JCM 15775 / CGMCC 1.7692 / B2)</name>
    <dbReference type="NCBI Taxonomy" id="1082931"/>
    <lineage>
        <taxon>Bacteria</taxon>
        <taxon>Pseudomonadati</taxon>
        <taxon>Pseudomonadota</taxon>
        <taxon>Alphaproteobacteria</taxon>
        <taxon>Hyphomicrobiales</taxon>
        <taxon>Devosiaceae</taxon>
        <taxon>Pelagibacterium</taxon>
    </lineage>
</organism>
<evidence type="ECO:0000313" key="2">
    <source>
        <dbReference type="EMBL" id="AEQ52962.1"/>
    </source>
</evidence>
<dbReference type="KEGG" id="phl:KKY_2968"/>
<dbReference type="STRING" id="1082931.KKY_2968"/>
<dbReference type="eggNOG" id="ENOG5032YEU">
    <property type="taxonomic scope" value="Bacteria"/>
</dbReference>
<dbReference type="Proteomes" id="UP000008850">
    <property type="component" value="Chromosome"/>
</dbReference>
<keyword evidence="3" id="KW-1185">Reference proteome</keyword>
<keyword evidence="1" id="KW-0472">Membrane</keyword>